<comment type="catalytic activity">
    <reaction evidence="11">
        <text>D-glycero-beta-D-manno-heptose 7-phosphate + ATP = D-glycero-beta-D-manno-heptose 1,7-bisphosphate + ADP + H(+)</text>
        <dbReference type="Rhea" id="RHEA:27473"/>
        <dbReference type="ChEBI" id="CHEBI:15378"/>
        <dbReference type="ChEBI" id="CHEBI:30616"/>
        <dbReference type="ChEBI" id="CHEBI:60204"/>
        <dbReference type="ChEBI" id="CHEBI:60208"/>
        <dbReference type="ChEBI" id="CHEBI:456216"/>
        <dbReference type="EC" id="2.7.1.167"/>
    </reaction>
</comment>
<evidence type="ECO:0000256" key="7">
    <source>
        <dbReference type="ARBA" id="ARBA00022840"/>
    </source>
</evidence>
<dbReference type="InterPro" id="IPR014729">
    <property type="entry name" value="Rossmann-like_a/b/a_fold"/>
</dbReference>
<sequence>MYKKLIKAVTNLGTPRVLLVGDFILDSYIYGDALRISPEAPVPVLKVVDREHSCGGAASVAADLAVLGAKTTCLGVVGKDSNGKLLKDLLEKQGADPAGLIEATDRPTINKLRMVGLAQHRHRQQLLRVDEENTEPLTRADSQRLLEVFESRLAEADVVCLQDYRKGVLSEQFCRKAIELARKAGKRVLVDPPMDKNYDKFKGASAMTPNRYEASAAVGFDINTIDDAARAAQMLTSKLDLEAVVITLDKEGAYLRSPVHTGHIPTVPRTVYDVTGAGDMVLAMLAASLAGGCDYETAVHLSNIAGGIEVEKFGVATVSIDEIVNEIIANNKHKTGKIHTVESLQKELSFHRHQGESIVFTNGCFDVIHRGHIEYLGFCKQQGDILVVGLNSDRSVRELKGPERPINNQHDRAAVLAGLASVDYITIFDEPDPLALIKQVGPDILVKGEDWAEKGVVGREFVESNGGKVVLAPLVDGKSSTSTINKMKELDGNDRD</sequence>
<dbReference type="UniPathway" id="UPA00356">
    <property type="reaction ID" value="UER00437"/>
</dbReference>
<evidence type="ECO:0000313" key="14">
    <source>
        <dbReference type="EMBL" id="AQT68951.1"/>
    </source>
</evidence>
<reference evidence="15" key="1">
    <citation type="submission" date="2017-02" db="EMBL/GenBank/DDBJ databases">
        <title>Comparative genomics and description of representatives of a novel lineage of planctomycetes thriving in anoxic sediments.</title>
        <authorList>
            <person name="Spring S."/>
            <person name="Bunk B."/>
            <person name="Sproer C."/>
        </authorList>
    </citation>
    <scope>NUCLEOTIDE SEQUENCE [LARGE SCALE GENOMIC DNA]</scope>
    <source>
        <strain evidence="15">ST-NAGAB-D1</strain>
    </source>
</reference>
<comment type="function">
    <text evidence="1 11">Catalyzes the phosphorylation of D-glycero-D-manno-heptose 7-phosphate at the C-1 position to selectively form D-glycero-beta-D-manno-heptose-1,7-bisphosphate.</text>
</comment>
<gene>
    <name evidence="14" type="primary">hldE_2</name>
    <name evidence="11" type="synonym">hldE</name>
    <name evidence="14" type="ORF">STSP2_02128</name>
</gene>
<dbReference type="InterPro" id="IPR029056">
    <property type="entry name" value="Ribokinase-like"/>
</dbReference>
<dbReference type="GO" id="GO:0005524">
    <property type="term" value="F:ATP binding"/>
    <property type="evidence" value="ECO:0007669"/>
    <property type="project" value="UniProtKB-UniRule"/>
</dbReference>
<dbReference type="EMBL" id="CP019791">
    <property type="protein sequence ID" value="AQT68951.1"/>
    <property type="molecule type" value="Genomic_DNA"/>
</dbReference>
<feature type="active site" evidence="11">
    <location>
        <position position="279"/>
    </location>
</feature>
<keyword evidence="15" id="KW-1185">Reference proteome</keyword>
<dbReference type="OrthoDB" id="9802794at2"/>
<dbReference type="AlphaFoldDB" id="A0A1U9NLZ4"/>
<dbReference type="GO" id="GO:0005829">
    <property type="term" value="C:cytosol"/>
    <property type="evidence" value="ECO:0007669"/>
    <property type="project" value="TreeGrafter"/>
</dbReference>
<dbReference type="NCBIfam" id="TIGR00125">
    <property type="entry name" value="cyt_tran_rel"/>
    <property type="match status" value="1"/>
</dbReference>
<evidence type="ECO:0000256" key="4">
    <source>
        <dbReference type="ARBA" id="ARBA00022695"/>
    </source>
</evidence>
<dbReference type="InterPro" id="IPR011611">
    <property type="entry name" value="PfkB_dom"/>
</dbReference>
<comment type="pathway">
    <text evidence="11">Nucleotide-sugar biosynthesis; ADP-L-glycero-beta-D-manno-heptose biosynthesis; ADP-L-glycero-beta-D-manno-heptose from D-glycero-beta-D-manno-heptose 7-phosphate: step 3/4.</text>
</comment>
<comment type="function">
    <text evidence="2 11">Catalyzes the ADP transfer from ATP to D-glycero-beta-D-manno-heptose 1-phosphate, yielding ADP-D-glycero-beta-D-manno-heptose.</text>
</comment>
<evidence type="ECO:0000256" key="5">
    <source>
        <dbReference type="ARBA" id="ARBA00022741"/>
    </source>
</evidence>
<dbReference type="HAMAP" id="MF_01603">
    <property type="entry name" value="HldE"/>
    <property type="match status" value="1"/>
</dbReference>
<dbReference type="EC" id="2.7.7.70" evidence="11"/>
<keyword evidence="6 11" id="KW-0418">Kinase</keyword>
<name>A0A1U9NLZ4_9BACT</name>
<dbReference type="Gene3D" id="3.40.1190.20">
    <property type="match status" value="1"/>
</dbReference>
<evidence type="ECO:0000256" key="11">
    <source>
        <dbReference type="HAMAP-Rule" id="MF_01603"/>
    </source>
</evidence>
<dbReference type="Proteomes" id="UP000189674">
    <property type="component" value="Chromosome"/>
</dbReference>
<feature type="domain" description="Cytidyltransferase-like" evidence="13">
    <location>
        <begin position="360"/>
        <end position="454"/>
    </location>
</feature>
<evidence type="ECO:0000256" key="2">
    <source>
        <dbReference type="ARBA" id="ARBA00003753"/>
    </source>
</evidence>
<keyword evidence="4 11" id="KW-0548">Nucleotidyltransferase</keyword>
<feature type="region of interest" description="Cytidylyltransferase" evidence="11">
    <location>
        <begin position="360"/>
        <end position="496"/>
    </location>
</feature>
<organism evidence="14 15">
    <name type="scientific">Anaerohalosphaera lusitana</name>
    <dbReference type="NCBI Taxonomy" id="1936003"/>
    <lineage>
        <taxon>Bacteria</taxon>
        <taxon>Pseudomonadati</taxon>
        <taxon>Planctomycetota</taxon>
        <taxon>Phycisphaerae</taxon>
        <taxon>Sedimentisphaerales</taxon>
        <taxon>Anaerohalosphaeraceae</taxon>
        <taxon>Anaerohalosphaera</taxon>
    </lineage>
</organism>
<keyword evidence="8 11" id="KW-0511">Multifunctional enzyme</keyword>
<evidence type="ECO:0000313" key="15">
    <source>
        <dbReference type="Proteomes" id="UP000189674"/>
    </source>
</evidence>
<dbReference type="InterPro" id="IPR004821">
    <property type="entry name" value="Cyt_trans-like"/>
</dbReference>
<evidence type="ECO:0000256" key="9">
    <source>
        <dbReference type="ARBA" id="ARBA00023277"/>
    </source>
</evidence>
<dbReference type="Pfam" id="PF01467">
    <property type="entry name" value="CTP_transf_like"/>
    <property type="match status" value="1"/>
</dbReference>
<evidence type="ECO:0000256" key="10">
    <source>
        <dbReference type="ARBA" id="ARBA00047428"/>
    </source>
</evidence>
<evidence type="ECO:0000259" key="13">
    <source>
        <dbReference type="Pfam" id="PF01467"/>
    </source>
</evidence>
<keyword evidence="5 11" id="KW-0547">Nucleotide-binding</keyword>
<dbReference type="PANTHER" id="PTHR46969:SF1">
    <property type="entry name" value="BIFUNCTIONAL PROTEIN HLDE"/>
    <property type="match status" value="1"/>
</dbReference>
<dbReference type="InterPro" id="IPR011913">
    <property type="entry name" value="RfaE_dom_I"/>
</dbReference>
<dbReference type="PANTHER" id="PTHR46969">
    <property type="entry name" value="BIFUNCTIONAL PROTEIN HLDE"/>
    <property type="match status" value="1"/>
</dbReference>
<feature type="binding site" evidence="11">
    <location>
        <begin position="210"/>
        <end position="213"/>
    </location>
    <ligand>
        <name>ATP</name>
        <dbReference type="ChEBI" id="CHEBI:30616"/>
    </ligand>
</feature>
<accession>A0A1U9NLZ4</accession>
<comment type="catalytic activity">
    <reaction evidence="10 11">
        <text>D-glycero-beta-D-manno-heptose 1-phosphate + ATP + H(+) = ADP-D-glycero-beta-D-manno-heptose + diphosphate</text>
        <dbReference type="Rhea" id="RHEA:27465"/>
        <dbReference type="ChEBI" id="CHEBI:15378"/>
        <dbReference type="ChEBI" id="CHEBI:30616"/>
        <dbReference type="ChEBI" id="CHEBI:33019"/>
        <dbReference type="ChEBI" id="CHEBI:59967"/>
        <dbReference type="ChEBI" id="CHEBI:61593"/>
        <dbReference type="EC" id="2.7.7.70"/>
    </reaction>
</comment>
<comment type="subunit">
    <text evidence="11">Homodimer.</text>
</comment>
<evidence type="ECO:0000256" key="1">
    <source>
        <dbReference type="ARBA" id="ARBA00002319"/>
    </source>
</evidence>
<dbReference type="SUPFAM" id="SSF52374">
    <property type="entry name" value="Nucleotidylyl transferase"/>
    <property type="match status" value="1"/>
</dbReference>
<keyword evidence="3 11" id="KW-0808">Transferase</keyword>
<dbReference type="RefSeq" id="WP_146662370.1">
    <property type="nucleotide sequence ID" value="NZ_CP019791.1"/>
</dbReference>
<dbReference type="EC" id="2.7.1.167" evidence="11"/>
<evidence type="ECO:0000256" key="8">
    <source>
        <dbReference type="ARBA" id="ARBA00023268"/>
    </source>
</evidence>
<proteinExistence type="inferred from homology"/>
<feature type="region of interest" description="Ribokinase" evidence="11">
    <location>
        <begin position="1"/>
        <end position="335"/>
    </location>
</feature>
<dbReference type="GO" id="GO:0033785">
    <property type="term" value="F:heptose 7-phosphate kinase activity"/>
    <property type="evidence" value="ECO:0007669"/>
    <property type="project" value="UniProtKB-UniRule"/>
</dbReference>
<dbReference type="STRING" id="1936003.STSP2_02128"/>
<comment type="pathway">
    <text evidence="11">Nucleotide-sugar biosynthesis; ADP-L-glycero-beta-D-manno-heptose biosynthesis; ADP-L-glycero-beta-D-manno-heptose from D-glycero-beta-D-manno-heptose 7-phosphate: step 1/4.</text>
</comment>
<comment type="similarity">
    <text evidence="11">In the C-terminal section; belongs to the cytidylyltransferase family.</text>
</comment>
<feature type="domain" description="Carbohydrate kinase PfkB" evidence="12">
    <location>
        <begin position="17"/>
        <end position="317"/>
    </location>
</feature>
<dbReference type="Pfam" id="PF00294">
    <property type="entry name" value="PfkB"/>
    <property type="match status" value="1"/>
</dbReference>
<protein>
    <recommendedName>
        <fullName evidence="11">Bifunctional protein HldE</fullName>
    </recommendedName>
    <domain>
        <recommendedName>
            <fullName evidence="11">D-beta-D-heptose 7-phosphate kinase</fullName>
            <ecNumber evidence="11">2.7.1.167</ecNumber>
        </recommendedName>
        <alternativeName>
            <fullName evidence="11">D-beta-D-heptose 7-phosphotransferase</fullName>
        </alternativeName>
        <alternativeName>
            <fullName evidence="11">D-glycero-beta-D-manno-heptose-7-phosphate kinase</fullName>
        </alternativeName>
    </domain>
    <domain>
        <recommendedName>
            <fullName evidence="11">D-beta-D-heptose 1-phosphate adenylyltransferase</fullName>
            <ecNumber evidence="11">2.7.7.70</ecNumber>
        </recommendedName>
        <alternativeName>
            <fullName evidence="11">D-glycero-beta-D-manno-heptose 1-phosphate adenylyltransferase</fullName>
        </alternativeName>
    </domain>
</protein>
<dbReference type="InterPro" id="IPR011914">
    <property type="entry name" value="RfaE_dom_II"/>
</dbReference>
<dbReference type="SUPFAM" id="SSF53613">
    <property type="entry name" value="Ribokinase-like"/>
    <property type="match status" value="1"/>
</dbReference>
<evidence type="ECO:0000256" key="3">
    <source>
        <dbReference type="ARBA" id="ARBA00022679"/>
    </source>
</evidence>
<dbReference type="InterPro" id="IPR023030">
    <property type="entry name" value="Bifunc_HldE"/>
</dbReference>
<dbReference type="Gene3D" id="3.40.50.620">
    <property type="entry name" value="HUPs"/>
    <property type="match status" value="1"/>
</dbReference>
<keyword evidence="9 11" id="KW-0119">Carbohydrate metabolism</keyword>
<dbReference type="NCBIfam" id="TIGR02199">
    <property type="entry name" value="rfaE_dom_II"/>
    <property type="match status" value="1"/>
</dbReference>
<dbReference type="CDD" id="cd01172">
    <property type="entry name" value="RfaE_like"/>
    <property type="match status" value="1"/>
</dbReference>
<evidence type="ECO:0000256" key="6">
    <source>
        <dbReference type="ARBA" id="ARBA00022777"/>
    </source>
</evidence>
<evidence type="ECO:0000259" key="12">
    <source>
        <dbReference type="Pfam" id="PF00294"/>
    </source>
</evidence>
<dbReference type="GO" id="GO:0033786">
    <property type="term" value="F:heptose-1-phosphate adenylyltransferase activity"/>
    <property type="evidence" value="ECO:0007669"/>
    <property type="project" value="UniProtKB-UniRule"/>
</dbReference>
<dbReference type="KEGG" id="alus:STSP2_02128"/>
<comment type="similarity">
    <text evidence="11">In the N-terminal section; belongs to the carbohydrate kinase PfkB family.</text>
</comment>
<keyword evidence="7 11" id="KW-0067">ATP-binding</keyword>
<dbReference type="GO" id="GO:0097171">
    <property type="term" value="P:ADP-L-glycero-beta-D-manno-heptose biosynthetic process"/>
    <property type="evidence" value="ECO:0007669"/>
    <property type="project" value="UniProtKB-UniPathway"/>
</dbReference>
<dbReference type="GO" id="GO:0016773">
    <property type="term" value="F:phosphotransferase activity, alcohol group as acceptor"/>
    <property type="evidence" value="ECO:0007669"/>
    <property type="project" value="InterPro"/>
</dbReference>